<keyword evidence="2" id="KW-1185">Reference proteome</keyword>
<proteinExistence type="predicted"/>
<evidence type="ECO:0000313" key="2">
    <source>
        <dbReference type="Proteomes" id="UP001362999"/>
    </source>
</evidence>
<comment type="caution">
    <text evidence="1">The sequence shown here is derived from an EMBL/GenBank/DDBJ whole genome shotgun (WGS) entry which is preliminary data.</text>
</comment>
<dbReference type="Proteomes" id="UP001362999">
    <property type="component" value="Unassembled WGS sequence"/>
</dbReference>
<accession>A0AAW0AUB5</accession>
<dbReference type="AlphaFoldDB" id="A0AAW0AUB5"/>
<name>A0AAW0AUB5_9AGAR</name>
<gene>
    <name evidence="1" type="ORF">R3P38DRAFT_2542022</name>
</gene>
<sequence>MPIWKHPGLRKSQYDQVARRHAIDCLRSNHKIRTVEDTMVIASRRTIVAQKPHTVNNSGIARQNCGCVSCRRDRDELGCKNPGKCIDTAQALIN</sequence>
<organism evidence="1 2">
    <name type="scientific">Favolaschia claudopus</name>
    <dbReference type="NCBI Taxonomy" id="2862362"/>
    <lineage>
        <taxon>Eukaryota</taxon>
        <taxon>Fungi</taxon>
        <taxon>Dikarya</taxon>
        <taxon>Basidiomycota</taxon>
        <taxon>Agaricomycotina</taxon>
        <taxon>Agaricomycetes</taxon>
        <taxon>Agaricomycetidae</taxon>
        <taxon>Agaricales</taxon>
        <taxon>Marasmiineae</taxon>
        <taxon>Mycenaceae</taxon>
        <taxon>Favolaschia</taxon>
    </lineage>
</organism>
<dbReference type="EMBL" id="JAWWNJ010000050">
    <property type="protein sequence ID" value="KAK7016652.1"/>
    <property type="molecule type" value="Genomic_DNA"/>
</dbReference>
<protein>
    <submittedName>
        <fullName evidence="1">Uncharacterized protein</fullName>
    </submittedName>
</protein>
<reference evidence="1 2" key="1">
    <citation type="journal article" date="2024" name="J Genomics">
        <title>Draft genome sequencing and assembly of Favolaschia claudopus CIRM-BRFM 2984 isolated from oak limbs.</title>
        <authorList>
            <person name="Navarro D."/>
            <person name="Drula E."/>
            <person name="Chaduli D."/>
            <person name="Cazenave R."/>
            <person name="Ahrendt S."/>
            <person name="Wang J."/>
            <person name="Lipzen A."/>
            <person name="Daum C."/>
            <person name="Barry K."/>
            <person name="Grigoriev I.V."/>
            <person name="Favel A."/>
            <person name="Rosso M.N."/>
            <person name="Martin F."/>
        </authorList>
    </citation>
    <scope>NUCLEOTIDE SEQUENCE [LARGE SCALE GENOMIC DNA]</scope>
    <source>
        <strain evidence="1 2">CIRM-BRFM 2984</strain>
    </source>
</reference>
<evidence type="ECO:0000313" key="1">
    <source>
        <dbReference type="EMBL" id="KAK7016652.1"/>
    </source>
</evidence>